<dbReference type="InterPro" id="IPR052122">
    <property type="entry name" value="Intracell_Traff_Signaling_Reg"/>
</dbReference>
<dbReference type="PROSITE" id="PS50106">
    <property type="entry name" value="PDZ"/>
    <property type="match status" value="1"/>
</dbReference>
<dbReference type="KEGG" id="xla:108701842"/>
<protein>
    <submittedName>
        <fullName evidence="4">Cytohesin-interacting protein</fullName>
    </submittedName>
</protein>
<dbReference type="SUPFAM" id="SSF50156">
    <property type="entry name" value="PDZ domain-like"/>
    <property type="match status" value="1"/>
</dbReference>
<dbReference type="Proteomes" id="UP000186698">
    <property type="component" value="Chromosome 9_10L"/>
</dbReference>
<dbReference type="STRING" id="8355.A0A1L8EVX0"/>
<dbReference type="AlphaFoldDB" id="A0A1L8EVX0"/>
<dbReference type="PaxDb" id="8355-A0A1L8EVX0"/>
<name>A0A1L8EVX0_XENLA</name>
<dbReference type="GO" id="GO:0005737">
    <property type="term" value="C:cytoplasm"/>
    <property type="evidence" value="ECO:0007669"/>
    <property type="project" value="UniProtKB-SubCell"/>
</dbReference>
<dbReference type="SMART" id="SM00228">
    <property type="entry name" value="PDZ"/>
    <property type="match status" value="1"/>
</dbReference>
<accession>A0A1L8EVX0</accession>
<proteinExistence type="predicted"/>
<dbReference type="InterPro" id="IPR001478">
    <property type="entry name" value="PDZ"/>
</dbReference>
<dbReference type="OrthoDB" id="10041077at2759"/>
<dbReference type="PANTHER" id="PTHR15963:SF1">
    <property type="entry name" value="CYTOHESIN-INTERACTING PROTEIN"/>
    <property type="match status" value="1"/>
</dbReference>
<dbReference type="InterPro" id="IPR036034">
    <property type="entry name" value="PDZ_sf"/>
</dbReference>
<dbReference type="OMA" id="SVRKHIF"/>
<dbReference type="RefSeq" id="XP_041432831.1">
    <property type="nucleotide sequence ID" value="XM_041576897.1"/>
</dbReference>
<reference evidence="4" key="1">
    <citation type="submission" date="2025-08" db="UniProtKB">
        <authorList>
            <consortium name="RefSeq"/>
        </authorList>
    </citation>
    <scope>IDENTIFICATION</scope>
    <source>
        <strain evidence="4">J_2021</strain>
        <tissue evidence="4">Erythrocytes</tissue>
    </source>
</reference>
<evidence type="ECO:0000256" key="1">
    <source>
        <dbReference type="ARBA" id="ARBA00004496"/>
    </source>
</evidence>
<dbReference type="CTD" id="108701842"/>
<organism evidence="3 4">
    <name type="scientific">Xenopus laevis</name>
    <name type="common">African clawed frog</name>
    <dbReference type="NCBI Taxonomy" id="8355"/>
    <lineage>
        <taxon>Eukaryota</taxon>
        <taxon>Metazoa</taxon>
        <taxon>Chordata</taxon>
        <taxon>Craniata</taxon>
        <taxon>Vertebrata</taxon>
        <taxon>Euteleostomi</taxon>
        <taxon>Amphibia</taxon>
        <taxon>Batrachia</taxon>
        <taxon>Anura</taxon>
        <taxon>Pipoidea</taxon>
        <taxon>Pipidae</taxon>
        <taxon>Xenopodinae</taxon>
        <taxon>Xenopus</taxon>
        <taxon>Xenopus</taxon>
    </lineage>
</organism>
<evidence type="ECO:0000256" key="2">
    <source>
        <dbReference type="ARBA" id="ARBA00022490"/>
    </source>
</evidence>
<dbReference type="GeneID" id="108701842"/>
<dbReference type="PANTHER" id="PTHR15963">
    <property type="entry name" value="GENERAL RECEPTOR FOR PHOSPHOINOSITIDES 1-ASSOCIATED SCAFFOLD PROTEIN-RELATED"/>
    <property type="match status" value="1"/>
</dbReference>
<comment type="subcellular location">
    <subcellularLocation>
        <location evidence="1">Cytoplasm</location>
    </subcellularLocation>
</comment>
<dbReference type="Pfam" id="PF00595">
    <property type="entry name" value="PDZ"/>
    <property type="match status" value="1"/>
</dbReference>
<keyword evidence="3" id="KW-1185">Reference proteome</keyword>
<evidence type="ECO:0000313" key="3">
    <source>
        <dbReference type="Proteomes" id="UP000186698"/>
    </source>
</evidence>
<keyword evidence="2" id="KW-0963">Cytoplasm</keyword>
<dbReference type="CDD" id="cd06713">
    <property type="entry name" value="PDZ_tamalin_CYTIP-like"/>
    <property type="match status" value="1"/>
</dbReference>
<gene>
    <name evidence="4" type="primary">cytip.L</name>
</gene>
<dbReference type="Gene3D" id="2.30.42.10">
    <property type="match status" value="1"/>
</dbReference>
<evidence type="ECO:0000313" key="4">
    <source>
        <dbReference type="RefSeq" id="XP_041432831.1"/>
    </source>
</evidence>
<sequence>MSSKSHKNEDVCRSNLDNLNKIGTHSQQLCNNEMNGKRSHFLARALATLPRGHKQVAMTRSNSLIDSSGIGPQRRLLVAVKQDNETFGFEIQTYKLQHQNVHAYEMCTYVCRVHENSPSSRAGLKIGDMLKIVNGVSTDGFSHQETVDLIRSSGNYLRIEAVNGTRIRRSELEAKLLFLKQDFREKWAEMRTVLRKEQQIIYGTVDEQKIQEAMDTLQSKMFESPTASNSFLNKHRVSSGSSCKSRLSFMTDSSDDYLWQMSVFDEDSASEGFSRQSSIEEDTFYGKPNGISFKRSSLSRHRSISVTSSGSESMSPNWDTLSISNFFGTLPRKSRRGSIRKHFLKFIPGLHRSVEEEESPV</sequence>